<dbReference type="Gene3D" id="1.10.443.10">
    <property type="entry name" value="Intergrase catalytic core"/>
    <property type="match status" value="1"/>
</dbReference>
<accession>A0A3E5HP75</accession>
<dbReference type="Proteomes" id="UP000261031">
    <property type="component" value="Unassembled WGS sequence"/>
</dbReference>
<dbReference type="EMBL" id="QSWD01000002">
    <property type="protein sequence ID" value="RGP03637.1"/>
    <property type="molecule type" value="Genomic_DNA"/>
</dbReference>
<dbReference type="GO" id="GO:0003677">
    <property type="term" value="F:DNA binding"/>
    <property type="evidence" value="ECO:0007669"/>
    <property type="project" value="UniProtKB-KW"/>
</dbReference>
<gene>
    <name evidence="4" type="ORF">DXA79_03910</name>
</gene>
<dbReference type="PANTHER" id="PTHR30349:SF64">
    <property type="entry name" value="PROPHAGE INTEGRASE INTD-RELATED"/>
    <property type="match status" value="1"/>
</dbReference>
<evidence type="ECO:0000256" key="2">
    <source>
        <dbReference type="ARBA" id="ARBA00023125"/>
    </source>
</evidence>
<dbReference type="Pfam" id="PF00589">
    <property type="entry name" value="Phage_integrase"/>
    <property type="match status" value="1"/>
</dbReference>
<evidence type="ECO:0000256" key="3">
    <source>
        <dbReference type="ARBA" id="ARBA00023172"/>
    </source>
</evidence>
<dbReference type="InterPro" id="IPR013762">
    <property type="entry name" value="Integrase-like_cat_sf"/>
</dbReference>
<sequence length="286" mass="32499">MLLSVFHDEVWLPSCANLRECTMVGYESAWRCHIVDAFGGLEIDSITAGMIETWMAGMPRGAARKAWGVLRTMLRKAFRWGMSSVDVTTRVRGPKRTDHQPRVLDSRQIATLLRGFWGHELEAWLICSVTLGLRPEEALGLEWSDIDLRGGQVRIRRGVQWVSGHEVVVEPKTDLSARELVLPRFAVLRLRLIRHGGSGRLVGGLNPGQVDRRYRRWCREQRLPFVPRENLRHSWATSALTAGVDVAVVSRALGHSSIETTARYYLRPDVTVLKDAQKLWEKAIMR</sequence>
<dbReference type="InterPro" id="IPR002104">
    <property type="entry name" value="Integrase_catalytic"/>
</dbReference>
<dbReference type="GO" id="GO:0006310">
    <property type="term" value="P:DNA recombination"/>
    <property type="evidence" value="ECO:0007669"/>
    <property type="project" value="UniProtKB-KW"/>
</dbReference>
<protein>
    <submittedName>
        <fullName evidence="4">Site-specific integrase</fullName>
    </submittedName>
</protein>
<dbReference type="RefSeq" id="WP_081291839.1">
    <property type="nucleotide sequence ID" value="NZ_BCYD01000044.1"/>
</dbReference>
<dbReference type="InterPro" id="IPR011010">
    <property type="entry name" value="DNA_brk_join_enz"/>
</dbReference>
<comment type="similarity">
    <text evidence="1">Belongs to the 'phage' integrase family.</text>
</comment>
<name>A0A3E5HP75_BIFPS</name>
<dbReference type="InterPro" id="IPR010998">
    <property type="entry name" value="Integrase_recombinase_N"/>
</dbReference>
<evidence type="ECO:0000313" key="5">
    <source>
        <dbReference type="Proteomes" id="UP000261031"/>
    </source>
</evidence>
<comment type="caution">
    <text evidence="4">The sequence shown here is derived from an EMBL/GenBank/DDBJ whole genome shotgun (WGS) entry which is preliminary data.</text>
</comment>
<organism evidence="4 5">
    <name type="scientific">Bifidobacterium pseudocatenulatum</name>
    <dbReference type="NCBI Taxonomy" id="28026"/>
    <lineage>
        <taxon>Bacteria</taxon>
        <taxon>Bacillati</taxon>
        <taxon>Actinomycetota</taxon>
        <taxon>Actinomycetes</taxon>
        <taxon>Bifidobacteriales</taxon>
        <taxon>Bifidobacteriaceae</taxon>
        <taxon>Bifidobacterium</taxon>
    </lineage>
</organism>
<dbReference type="SUPFAM" id="SSF56349">
    <property type="entry name" value="DNA breaking-rejoining enzymes"/>
    <property type="match status" value="1"/>
</dbReference>
<keyword evidence="3" id="KW-0233">DNA recombination</keyword>
<dbReference type="Gene3D" id="1.10.150.130">
    <property type="match status" value="1"/>
</dbReference>
<dbReference type="PANTHER" id="PTHR30349">
    <property type="entry name" value="PHAGE INTEGRASE-RELATED"/>
    <property type="match status" value="1"/>
</dbReference>
<proteinExistence type="inferred from homology"/>
<evidence type="ECO:0000313" key="4">
    <source>
        <dbReference type="EMBL" id="RGP03637.1"/>
    </source>
</evidence>
<keyword evidence="2" id="KW-0238">DNA-binding</keyword>
<dbReference type="CDD" id="cd01189">
    <property type="entry name" value="INT_ICEBs1_C_like"/>
    <property type="match status" value="1"/>
</dbReference>
<dbReference type="InterPro" id="IPR050090">
    <property type="entry name" value="Tyrosine_recombinase_XerCD"/>
</dbReference>
<evidence type="ECO:0000256" key="1">
    <source>
        <dbReference type="ARBA" id="ARBA00008857"/>
    </source>
</evidence>
<dbReference type="GO" id="GO:0015074">
    <property type="term" value="P:DNA integration"/>
    <property type="evidence" value="ECO:0007669"/>
    <property type="project" value="UniProtKB-KW"/>
</dbReference>
<dbReference type="PROSITE" id="PS51898">
    <property type="entry name" value="TYR_RECOMBINASE"/>
    <property type="match status" value="1"/>
</dbReference>
<reference evidence="4 5" key="1">
    <citation type="submission" date="2018-08" db="EMBL/GenBank/DDBJ databases">
        <title>A genome reference for cultivated species of the human gut microbiota.</title>
        <authorList>
            <person name="Zou Y."/>
            <person name="Xue W."/>
            <person name="Luo G."/>
        </authorList>
    </citation>
    <scope>NUCLEOTIDE SEQUENCE [LARGE SCALE GENOMIC DNA]</scope>
    <source>
        <strain evidence="4 5">OF05-12</strain>
    </source>
</reference>
<dbReference type="AlphaFoldDB" id="A0A3E5HP75"/>